<reference evidence="1 2" key="1">
    <citation type="submission" date="2019-11" db="EMBL/GenBank/DDBJ databases">
        <title>Metabolism of dissolved organic matter in forest soils.</title>
        <authorList>
            <person name="Cyle K.T."/>
            <person name="Wilhelm R.C."/>
            <person name="Martinez C.E."/>
        </authorList>
    </citation>
    <scope>NUCLEOTIDE SEQUENCE [LARGE SCALE GENOMIC DNA]</scope>
    <source>
        <strain evidence="1 2">5N</strain>
    </source>
</reference>
<gene>
    <name evidence="1" type="ORF">GNZ13_43420</name>
</gene>
<dbReference type="AlphaFoldDB" id="A0A972NZ69"/>
<dbReference type="Proteomes" id="UP000655523">
    <property type="component" value="Unassembled WGS sequence"/>
</dbReference>
<evidence type="ECO:0000313" key="2">
    <source>
        <dbReference type="Proteomes" id="UP000655523"/>
    </source>
</evidence>
<protein>
    <submittedName>
        <fullName evidence="1">Uncharacterized protein</fullName>
    </submittedName>
</protein>
<sequence length="70" mass="7675">MDISQYKTLIADLSRRVPLIVKETENGHFITIRTKHGVPIATLSRTVALEAGLVQTAPLMCEPEDQNADG</sequence>
<keyword evidence="2" id="KW-1185">Reference proteome</keyword>
<evidence type="ECO:0000313" key="1">
    <source>
        <dbReference type="EMBL" id="NPT61209.1"/>
    </source>
</evidence>
<name>A0A972NZ69_9BURK</name>
<accession>A0A972NZ69</accession>
<organism evidence="1 2">
    <name type="scientific">Paraburkholderia elongata</name>
    <dbReference type="NCBI Taxonomy" id="2675747"/>
    <lineage>
        <taxon>Bacteria</taxon>
        <taxon>Pseudomonadati</taxon>
        <taxon>Pseudomonadota</taxon>
        <taxon>Betaproteobacteria</taxon>
        <taxon>Burkholderiales</taxon>
        <taxon>Burkholderiaceae</taxon>
        <taxon>Paraburkholderia</taxon>
    </lineage>
</organism>
<dbReference type="RefSeq" id="WP_172176653.1">
    <property type="nucleotide sequence ID" value="NZ_WOEZ01000258.1"/>
</dbReference>
<dbReference type="EMBL" id="WOEZ01000258">
    <property type="protein sequence ID" value="NPT61209.1"/>
    <property type="molecule type" value="Genomic_DNA"/>
</dbReference>
<proteinExistence type="predicted"/>
<comment type="caution">
    <text evidence="1">The sequence shown here is derived from an EMBL/GenBank/DDBJ whole genome shotgun (WGS) entry which is preliminary data.</text>
</comment>